<dbReference type="SUPFAM" id="SSF53335">
    <property type="entry name" value="S-adenosyl-L-methionine-dependent methyltransferases"/>
    <property type="match status" value="1"/>
</dbReference>
<reference evidence="2 3" key="1">
    <citation type="submission" date="2018-11" db="EMBL/GenBank/DDBJ databases">
        <title>Trebonia kvetii gen.nov., sp.nov., a novel acidophilic actinobacterium, and proposal of the new actinobacterial family Treboniaceae fam. nov.</title>
        <authorList>
            <person name="Rapoport D."/>
            <person name="Sagova-Mareckova M."/>
            <person name="Sedlacek I."/>
            <person name="Provaznik J."/>
            <person name="Kralova S."/>
            <person name="Pavlinic D."/>
            <person name="Benes V."/>
            <person name="Kopecky J."/>
        </authorList>
    </citation>
    <scope>NUCLEOTIDE SEQUENCE [LARGE SCALE GENOMIC DNA]</scope>
    <source>
        <strain evidence="2 3">15Tr583</strain>
    </source>
</reference>
<accession>A0A6P2BMS0</accession>
<name>A0A6P2BMS0_9ACTN</name>
<dbReference type="RefSeq" id="WP_145862024.1">
    <property type="nucleotide sequence ID" value="NZ_RPFW01000011.1"/>
</dbReference>
<evidence type="ECO:0000259" key="1">
    <source>
        <dbReference type="Pfam" id="PF08241"/>
    </source>
</evidence>
<dbReference type="GO" id="GO:0008757">
    <property type="term" value="F:S-adenosylmethionine-dependent methyltransferase activity"/>
    <property type="evidence" value="ECO:0007669"/>
    <property type="project" value="InterPro"/>
</dbReference>
<dbReference type="CDD" id="cd02440">
    <property type="entry name" value="AdoMet_MTases"/>
    <property type="match status" value="1"/>
</dbReference>
<sequence>MSFEVSPDAYARFMGQYSEPLAPLFADLAGVRHGQRVLDVGCGPGALTAELASRVGPDNVSAAEPSASFAAAVRVRLLGVDVRQAAAEKLPFPGAAFDGTMAQLVVHFMADPVRGLREMRRVTVPGGTVAACVWDHAGERGPLAAFWSAARELDPAVTDESGLPGVREGHLASLFTEAGLGSTRESTLTVRVRHPGFDEWWQRFTLGVGPAGDYVASLPPDRTAALRERCRRLLPGDAVEITAVAWAATGRA</sequence>
<dbReference type="InterPro" id="IPR013216">
    <property type="entry name" value="Methyltransf_11"/>
</dbReference>
<organism evidence="2 3">
    <name type="scientific">Trebonia kvetii</name>
    <dbReference type="NCBI Taxonomy" id="2480626"/>
    <lineage>
        <taxon>Bacteria</taxon>
        <taxon>Bacillati</taxon>
        <taxon>Actinomycetota</taxon>
        <taxon>Actinomycetes</taxon>
        <taxon>Streptosporangiales</taxon>
        <taxon>Treboniaceae</taxon>
        <taxon>Trebonia</taxon>
    </lineage>
</organism>
<keyword evidence="2" id="KW-0489">Methyltransferase</keyword>
<dbReference type="PANTHER" id="PTHR42912:SF93">
    <property type="entry name" value="N6-ADENOSINE-METHYLTRANSFERASE TMT1A"/>
    <property type="match status" value="1"/>
</dbReference>
<gene>
    <name evidence="2" type="ORF">EAS64_40495</name>
</gene>
<dbReference type="AlphaFoldDB" id="A0A6P2BMS0"/>
<dbReference type="OrthoDB" id="9795634at2"/>
<protein>
    <submittedName>
        <fullName evidence="2">Methyltransferase domain-containing protein</fullName>
    </submittedName>
</protein>
<comment type="caution">
    <text evidence="2">The sequence shown here is derived from an EMBL/GenBank/DDBJ whole genome shotgun (WGS) entry which is preliminary data.</text>
</comment>
<dbReference type="InterPro" id="IPR050508">
    <property type="entry name" value="Methyltransf_Superfamily"/>
</dbReference>
<dbReference type="Gene3D" id="3.40.50.150">
    <property type="entry name" value="Vaccinia Virus protein VP39"/>
    <property type="match status" value="1"/>
</dbReference>
<dbReference type="EMBL" id="RPFW01000011">
    <property type="protein sequence ID" value="TVY99916.1"/>
    <property type="molecule type" value="Genomic_DNA"/>
</dbReference>
<evidence type="ECO:0000313" key="2">
    <source>
        <dbReference type="EMBL" id="TVY99916.1"/>
    </source>
</evidence>
<dbReference type="Proteomes" id="UP000460272">
    <property type="component" value="Unassembled WGS sequence"/>
</dbReference>
<feature type="domain" description="Methyltransferase type 11" evidence="1">
    <location>
        <begin position="38"/>
        <end position="130"/>
    </location>
</feature>
<dbReference type="Pfam" id="PF08241">
    <property type="entry name" value="Methyltransf_11"/>
    <property type="match status" value="1"/>
</dbReference>
<evidence type="ECO:0000313" key="3">
    <source>
        <dbReference type="Proteomes" id="UP000460272"/>
    </source>
</evidence>
<keyword evidence="2" id="KW-0808">Transferase</keyword>
<keyword evidence="3" id="KW-1185">Reference proteome</keyword>
<dbReference type="GO" id="GO:0032259">
    <property type="term" value="P:methylation"/>
    <property type="evidence" value="ECO:0007669"/>
    <property type="project" value="UniProtKB-KW"/>
</dbReference>
<proteinExistence type="predicted"/>
<dbReference type="PANTHER" id="PTHR42912">
    <property type="entry name" value="METHYLTRANSFERASE"/>
    <property type="match status" value="1"/>
</dbReference>
<dbReference type="InterPro" id="IPR029063">
    <property type="entry name" value="SAM-dependent_MTases_sf"/>
</dbReference>